<dbReference type="EMBL" id="JBHRYJ010000001">
    <property type="protein sequence ID" value="MFC3675215.1"/>
    <property type="molecule type" value="Genomic_DNA"/>
</dbReference>
<dbReference type="SUPFAM" id="SSF53474">
    <property type="entry name" value="alpha/beta-Hydrolases"/>
    <property type="match status" value="1"/>
</dbReference>
<name>A0ABV7VCK0_9PROT</name>
<evidence type="ECO:0000259" key="1">
    <source>
        <dbReference type="Pfam" id="PF06850"/>
    </source>
</evidence>
<gene>
    <name evidence="2" type="ORF">ACFOOQ_06660</name>
</gene>
<accession>A0ABV7VCK0</accession>
<dbReference type="NCBIfam" id="TIGR01849">
    <property type="entry name" value="PHB_depoly_PhaZ"/>
    <property type="match status" value="1"/>
</dbReference>
<dbReference type="PANTHER" id="PTHR36837:SF4">
    <property type="entry name" value="BLR0908 PROTEIN"/>
    <property type="match status" value="1"/>
</dbReference>
<dbReference type="InterPro" id="IPR010915">
    <property type="entry name" value="PHB_depoly_PhaZ"/>
</dbReference>
<dbReference type="InterPro" id="IPR009656">
    <property type="entry name" value="PHB_depo_C"/>
</dbReference>
<dbReference type="Pfam" id="PF06850">
    <property type="entry name" value="PHB_depo_C"/>
    <property type="match status" value="1"/>
</dbReference>
<reference evidence="3" key="1">
    <citation type="journal article" date="2019" name="Int. J. Syst. Evol. Microbiol.">
        <title>The Global Catalogue of Microorganisms (GCM) 10K type strain sequencing project: providing services to taxonomists for standard genome sequencing and annotation.</title>
        <authorList>
            <consortium name="The Broad Institute Genomics Platform"/>
            <consortium name="The Broad Institute Genome Sequencing Center for Infectious Disease"/>
            <person name="Wu L."/>
            <person name="Ma J."/>
        </authorList>
    </citation>
    <scope>NUCLEOTIDE SEQUENCE [LARGE SCALE GENOMIC DNA]</scope>
    <source>
        <strain evidence="3">KCTC 42182</strain>
    </source>
</reference>
<dbReference type="Proteomes" id="UP001595711">
    <property type="component" value="Unassembled WGS sequence"/>
</dbReference>
<dbReference type="InterPro" id="IPR051321">
    <property type="entry name" value="PHA/PHB_synthase"/>
</dbReference>
<feature type="domain" description="PHB de-polymerase C-terminal" evidence="1">
    <location>
        <begin position="204"/>
        <end position="402"/>
    </location>
</feature>
<keyword evidence="3" id="KW-1185">Reference proteome</keyword>
<evidence type="ECO:0000313" key="2">
    <source>
        <dbReference type="EMBL" id="MFC3675215.1"/>
    </source>
</evidence>
<dbReference type="RefSeq" id="WP_379723359.1">
    <property type="nucleotide sequence ID" value="NZ_JBHRYJ010000001.1"/>
</dbReference>
<comment type="caution">
    <text evidence="2">The sequence shown here is derived from an EMBL/GenBank/DDBJ whole genome shotgun (WGS) entry which is preliminary data.</text>
</comment>
<organism evidence="2 3">
    <name type="scientific">Ferrovibrio xuzhouensis</name>
    <dbReference type="NCBI Taxonomy" id="1576914"/>
    <lineage>
        <taxon>Bacteria</taxon>
        <taxon>Pseudomonadati</taxon>
        <taxon>Pseudomonadota</taxon>
        <taxon>Alphaproteobacteria</taxon>
        <taxon>Rhodospirillales</taxon>
        <taxon>Rhodospirillaceae</taxon>
        <taxon>Ferrovibrio</taxon>
    </lineage>
</organism>
<evidence type="ECO:0000313" key="3">
    <source>
        <dbReference type="Proteomes" id="UP001595711"/>
    </source>
</evidence>
<dbReference type="PIRSF" id="PIRSF020818">
    <property type="entry name" value="PHB_depoly_PhaZ"/>
    <property type="match status" value="1"/>
</dbReference>
<protein>
    <submittedName>
        <fullName evidence="2">Polyhydroxyalkanoate depolymerase</fullName>
    </submittedName>
</protein>
<dbReference type="InterPro" id="IPR029058">
    <property type="entry name" value="AB_hydrolase_fold"/>
</dbReference>
<sequence>MKYLAYQTQANMMAPLRQMAGMMLPMLGQAVSGSAETNFMLRGMAAATELLSRAGLSHSRLPFGIDRVKTGNREVAVTEEVTHVTPFGTLLHFKKDTDVAQPRVMVVAPLSGHFATLLRGTVETLLQDHDVYITDWHNARDVPLSAGRFGVEEYIEHLIDFLHVLGPDAHVVAVCQPCVQALAAVAVMAESGDKAQPRSMTLMAGPIDCRINPTGVNDLAVGHSMQWFEAQMIDTVPPGFAGMGRKVYPGFVQLSAFMSMNLDRHLRAHAELFAALVHGDTAKAEQTKTFYDEYFAVLDLAAEFYLETVQWVFQDYRLAKGELTYRGKKVDPSAIRRTALLTVEGERDDICAIGQTMAAHDLCSRIRPYMKRHHMQAGVGHYGVFSGRKWQNQIYPIVKNTILAME</sequence>
<dbReference type="PANTHER" id="PTHR36837">
    <property type="entry name" value="POLY(3-HYDROXYALKANOATE) POLYMERASE SUBUNIT PHAC"/>
    <property type="match status" value="1"/>
</dbReference>
<proteinExistence type="predicted"/>